<accession>A0ABQ8AD00</accession>
<reference evidence="7 8" key="1">
    <citation type="submission" date="2021-05" db="EMBL/GenBank/DDBJ databases">
        <title>Genome Assembly of Synthetic Allotetraploid Brassica napus Reveals Homoeologous Exchanges between Subgenomes.</title>
        <authorList>
            <person name="Davis J.T."/>
        </authorList>
    </citation>
    <scope>NUCLEOTIDE SEQUENCE [LARGE SCALE GENOMIC DNA]</scope>
    <source>
        <strain evidence="8">cv. Da-Ae</strain>
        <tissue evidence="7">Seedling</tissue>
    </source>
</reference>
<comment type="caution">
    <text evidence="7">The sequence shown here is derived from an EMBL/GenBank/DDBJ whole genome shotgun (WGS) entry which is preliminary data.</text>
</comment>
<proteinExistence type="predicted"/>
<keyword evidence="1" id="KW-0479">Metal-binding</keyword>
<organism evidence="7 8">
    <name type="scientific">Brassica napus</name>
    <name type="common">Rape</name>
    <dbReference type="NCBI Taxonomy" id="3708"/>
    <lineage>
        <taxon>Eukaryota</taxon>
        <taxon>Viridiplantae</taxon>
        <taxon>Streptophyta</taxon>
        <taxon>Embryophyta</taxon>
        <taxon>Tracheophyta</taxon>
        <taxon>Spermatophyta</taxon>
        <taxon>Magnoliopsida</taxon>
        <taxon>eudicotyledons</taxon>
        <taxon>Gunneridae</taxon>
        <taxon>Pentapetalae</taxon>
        <taxon>rosids</taxon>
        <taxon>malvids</taxon>
        <taxon>Brassicales</taxon>
        <taxon>Brassicaceae</taxon>
        <taxon>Brassiceae</taxon>
        <taxon>Brassica</taxon>
    </lineage>
</organism>
<evidence type="ECO:0000256" key="5">
    <source>
        <dbReference type="SAM" id="MobiDB-lite"/>
    </source>
</evidence>
<keyword evidence="3" id="KW-0862">Zinc</keyword>
<feature type="region of interest" description="Disordered" evidence="5">
    <location>
        <begin position="110"/>
        <end position="183"/>
    </location>
</feature>
<dbReference type="InterPro" id="IPR007527">
    <property type="entry name" value="Znf_SWIM"/>
</dbReference>
<evidence type="ECO:0000256" key="3">
    <source>
        <dbReference type="ARBA" id="ARBA00022833"/>
    </source>
</evidence>
<protein>
    <recommendedName>
        <fullName evidence="6">SWIM-type domain-containing protein</fullName>
    </recommendedName>
</protein>
<feature type="compositionally biased region" description="Basic residues" evidence="5">
    <location>
        <begin position="450"/>
        <end position="460"/>
    </location>
</feature>
<dbReference type="PRINTS" id="PR00929">
    <property type="entry name" value="ATHOOK"/>
</dbReference>
<feature type="compositionally biased region" description="Acidic residues" evidence="5">
    <location>
        <begin position="216"/>
        <end position="229"/>
    </location>
</feature>
<evidence type="ECO:0000256" key="1">
    <source>
        <dbReference type="ARBA" id="ARBA00022723"/>
    </source>
</evidence>
<evidence type="ECO:0000313" key="8">
    <source>
        <dbReference type="Proteomes" id="UP000824890"/>
    </source>
</evidence>
<feature type="region of interest" description="Disordered" evidence="5">
    <location>
        <begin position="369"/>
        <end position="526"/>
    </location>
</feature>
<sequence length="560" mass="63962">MINLNIHFGGFMEKVGEDYVYKGELGVTTVLWELYDISWNKVLQFSKEEAKIMAPIRFIWFKEAGKEMKTMNYVYDENPDDMFLVICLGKQASELEIFIEYDISEHSEPPVIIPPLQCDEYSDSDGEVERPREEEEAEKSEDELQENVDEEAEEPVLNENEAAQADIGTDVVEEVGDGSKDDRFRSVFNEGLMAKPTKEAYQNFEEKETAEREAAESDEECLLEDEADYPDTPIGSEEEWEQWDNPKGSRNGKPKFHVVTPITMTVLEKARIAKQYCSTLRSSKSVYEVDEFECGYTVNLSTHQCACRKWDLTGIPCKHAVCVMDDNEDDPTRYVAEYYYTDVLKKTYEDNIKPVNGEKFWKKTNKPAIAIPEFRKPRGRPKTRDRRKEPFEDLQNQGKSTRHGRIQHCSRCKQAGHIKTGCKNEPVTEEGPKNRRGRPRKHPIQEHLKPPPKPRGKRKTPSVGSNSQPVPSNAIGDFDVSSSAPQPSSSTNQVKPHVKKAPRGRPLKIKKSSKVPHGVGAFWSPYTDRPFEVFGSRIYDRSNLNPLPQEGQSNQPPTND</sequence>
<feature type="compositionally biased region" description="Basic residues" evidence="5">
    <location>
        <begin position="400"/>
        <end position="416"/>
    </location>
</feature>
<feature type="compositionally biased region" description="Polar residues" evidence="5">
    <location>
        <begin position="542"/>
        <end position="560"/>
    </location>
</feature>
<evidence type="ECO:0000256" key="2">
    <source>
        <dbReference type="ARBA" id="ARBA00022771"/>
    </source>
</evidence>
<name>A0ABQ8AD00_BRANA</name>
<keyword evidence="2 4" id="KW-0863">Zinc-finger</keyword>
<dbReference type="Proteomes" id="UP000824890">
    <property type="component" value="Unassembled WGS sequence"/>
</dbReference>
<feature type="compositionally biased region" description="Polar residues" evidence="5">
    <location>
        <begin position="462"/>
        <end position="471"/>
    </location>
</feature>
<feature type="compositionally biased region" description="Acidic residues" evidence="5">
    <location>
        <begin position="134"/>
        <end position="156"/>
    </location>
</feature>
<dbReference type="EMBL" id="JAGKQM010000013">
    <property type="protein sequence ID" value="KAH0889915.1"/>
    <property type="molecule type" value="Genomic_DNA"/>
</dbReference>
<gene>
    <name evidence="7" type="ORF">HID58_052344</name>
</gene>
<feature type="domain" description="SWIM-type" evidence="6">
    <location>
        <begin position="296"/>
        <end position="328"/>
    </location>
</feature>
<evidence type="ECO:0000259" key="6">
    <source>
        <dbReference type="PROSITE" id="PS50966"/>
    </source>
</evidence>
<feature type="compositionally biased region" description="Low complexity" evidence="5">
    <location>
        <begin position="481"/>
        <end position="490"/>
    </location>
</feature>
<dbReference type="InterPro" id="IPR006564">
    <property type="entry name" value="Znf_PMZ"/>
</dbReference>
<feature type="region of interest" description="Disordered" evidence="5">
    <location>
        <begin position="204"/>
        <end position="254"/>
    </location>
</feature>
<dbReference type="SMART" id="SM00575">
    <property type="entry name" value="ZnF_PMZ"/>
    <property type="match status" value="1"/>
</dbReference>
<dbReference type="PROSITE" id="PS50966">
    <property type="entry name" value="ZF_SWIM"/>
    <property type="match status" value="1"/>
</dbReference>
<evidence type="ECO:0000256" key="4">
    <source>
        <dbReference type="PROSITE-ProRule" id="PRU00325"/>
    </source>
</evidence>
<evidence type="ECO:0000313" key="7">
    <source>
        <dbReference type="EMBL" id="KAH0889915.1"/>
    </source>
</evidence>
<dbReference type="InterPro" id="IPR017956">
    <property type="entry name" value="AT_hook_DNA-bd_motif"/>
</dbReference>
<feature type="compositionally biased region" description="Basic and acidic residues" evidence="5">
    <location>
        <begin position="204"/>
        <end position="215"/>
    </location>
</feature>
<feature type="compositionally biased region" description="Basic residues" evidence="5">
    <location>
        <begin position="496"/>
        <end position="514"/>
    </location>
</feature>
<feature type="region of interest" description="Disordered" evidence="5">
    <location>
        <begin position="541"/>
        <end position="560"/>
    </location>
</feature>
<keyword evidence="8" id="KW-1185">Reference proteome</keyword>
<dbReference type="Pfam" id="PF04434">
    <property type="entry name" value="SWIM"/>
    <property type="match status" value="1"/>
</dbReference>